<feature type="compositionally biased region" description="Low complexity" evidence="1">
    <location>
        <begin position="551"/>
        <end position="563"/>
    </location>
</feature>
<sequence length="633" mass="67398">MTAVRPPSSLADALHLFGREVRPFLVPETRDARSPRLGRLGSTLGGLLDGTPVETAQHPALSRVGSVGAVGLSRKASMVKLVRTASTRVTMGDVPALLFAALLRKLHEQQRGRPLEGSDATILQEAEEAYNRRSMLQRIMLGGDHRLQAVSFFQAALLHRLPTSSLRTVPACRAWKGTLGHETSRSQGPPSSRTSTTTRATPSTKSTKSSPTTGGRPQHANANEAWEELFDYHPYLRGPTPRELASGHKPSDLDAIPPARRHIFKHLLDAPGYEERKTAVLRLISAKLRRPLTTDAPGSDEVMEVMQLRSPVVGHTPMKATPRQHAVNGRDSPAGQHLPQASPKAGSRARLISPSCPITKVEGRPAGEWVEAAATRSRATICSHGPAEEGHAEQRSHPAVPRLHLRPLSERSPLWYRQPSGSMPWASPGPGQGNPHTSHSGQPTPDAPRDPLQSLLQDSQQDPAGPSTHEQDPGSRPAASMHGSMDTVHQRSAGKAEAGQGQGQGNGQGRYGGQGQGRGQGSRWEAADRIAEGAGGPAAEQGGVAWGNGVQGPQPGPPSKGLLPPALDGLLQLHLSTTNSRAKMTGPEARQADYRSSILAGSNLLCGMASSPCQPLEKLKPGRALRRLLLVSS</sequence>
<keyword evidence="3" id="KW-1185">Reference proteome</keyword>
<organism evidence="2 3">
    <name type="scientific">Apatococcus lobatus</name>
    <dbReference type="NCBI Taxonomy" id="904363"/>
    <lineage>
        <taxon>Eukaryota</taxon>
        <taxon>Viridiplantae</taxon>
        <taxon>Chlorophyta</taxon>
        <taxon>core chlorophytes</taxon>
        <taxon>Trebouxiophyceae</taxon>
        <taxon>Chlorellales</taxon>
        <taxon>Chlorellaceae</taxon>
        <taxon>Apatococcus</taxon>
    </lineage>
</organism>
<proteinExistence type="predicted"/>
<feature type="region of interest" description="Disordered" evidence="1">
    <location>
        <begin position="178"/>
        <end position="219"/>
    </location>
</feature>
<accession>A0AAW1S5X1</accession>
<feature type="region of interest" description="Disordered" evidence="1">
    <location>
        <begin position="315"/>
        <end position="351"/>
    </location>
</feature>
<name>A0AAW1S5X1_9CHLO</name>
<dbReference type="Proteomes" id="UP001438707">
    <property type="component" value="Unassembled WGS sequence"/>
</dbReference>
<feature type="region of interest" description="Disordered" evidence="1">
    <location>
        <begin position="419"/>
        <end position="563"/>
    </location>
</feature>
<comment type="caution">
    <text evidence="2">The sequence shown here is derived from an EMBL/GenBank/DDBJ whole genome shotgun (WGS) entry which is preliminary data.</text>
</comment>
<evidence type="ECO:0000313" key="3">
    <source>
        <dbReference type="Proteomes" id="UP001438707"/>
    </source>
</evidence>
<feature type="compositionally biased region" description="Low complexity" evidence="1">
    <location>
        <begin position="185"/>
        <end position="217"/>
    </location>
</feature>
<feature type="compositionally biased region" description="Low complexity" evidence="1">
    <location>
        <begin position="450"/>
        <end position="463"/>
    </location>
</feature>
<feature type="compositionally biased region" description="Polar residues" evidence="1">
    <location>
        <begin position="434"/>
        <end position="443"/>
    </location>
</feature>
<evidence type="ECO:0000256" key="1">
    <source>
        <dbReference type="SAM" id="MobiDB-lite"/>
    </source>
</evidence>
<feature type="compositionally biased region" description="Gly residues" evidence="1">
    <location>
        <begin position="500"/>
        <end position="520"/>
    </location>
</feature>
<gene>
    <name evidence="2" type="ORF">WJX74_003101</name>
</gene>
<protein>
    <submittedName>
        <fullName evidence="2">Uncharacterized protein</fullName>
    </submittedName>
</protein>
<feature type="region of interest" description="Disordered" evidence="1">
    <location>
        <begin position="384"/>
        <end position="403"/>
    </location>
</feature>
<feature type="compositionally biased region" description="Basic and acidic residues" evidence="1">
    <location>
        <begin position="386"/>
        <end position="396"/>
    </location>
</feature>
<dbReference type="EMBL" id="JALJOS010000003">
    <property type="protein sequence ID" value="KAK9841282.1"/>
    <property type="molecule type" value="Genomic_DNA"/>
</dbReference>
<evidence type="ECO:0000313" key="2">
    <source>
        <dbReference type="EMBL" id="KAK9841282.1"/>
    </source>
</evidence>
<dbReference type="AlphaFoldDB" id="A0AAW1S5X1"/>
<reference evidence="2 3" key="1">
    <citation type="journal article" date="2024" name="Nat. Commun.">
        <title>Phylogenomics reveals the evolutionary origins of lichenization in chlorophyte algae.</title>
        <authorList>
            <person name="Puginier C."/>
            <person name="Libourel C."/>
            <person name="Otte J."/>
            <person name="Skaloud P."/>
            <person name="Haon M."/>
            <person name="Grisel S."/>
            <person name="Petersen M."/>
            <person name="Berrin J.G."/>
            <person name="Delaux P.M."/>
            <person name="Dal Grande F."/>
            <person name="Keller J."/>
        </authorList>
    </citation>
    <scope>NUCLEOTIDE SEQUENCE [LARGE SCALE GENOMIC DNA]</scope>
    <source>
        <strain evidence="2 3">SAG 2145</strain>
    </source>
</reference>